<reference evidence="2 3" key="1">
    <citation type="submission" date="2019-07" db="EMBL/GenBank/DDBJ databases">
        <title>WGS assembly of Gossypium mustelinum.</title>
        <authorList>
            <person name="Chen Z.J."/>
            <person name="Sreedasyam A."/>
            <person name="Ando A."/>
            <person name="Song Q."/>
            <person name="De L."/>
            <person name="Hulse-Kemp A."/>
            <person name="Ding M."/>
            <person name="Ye W."/>
            <person name="Kirkbride R."/>
            <person name="Jenkins J."/>
            <person name="Plott C."/>
            <person name="Lovell J."/>
            <person name="Lin Y.-M."/>
            <person name="Vaughn R."/>
            <person name="Liu B."/>
            <person name="Li W."/>
            <person name="Simpson S."/>
            <person name="Scheffler B."/>
            <person name="Saski C."/>
            <person name="Grover C."/>
            <person name="Hu G."/>
            <person name="Conover J."/>
            <person name="Carlson J."/>
            <person name="Shu S."/>
            <person name="Boston L."/>
            <person name="Williams M."/>
            <person name="Peterson D."/>
            <person name="Mcgee K."/>
            <person name="Jones D."/>
            <person name="Wendel J."/>
            <person name="Stelly D."/>
            <person name="Grimwood J."/>
            <person name="Schmutz J."/>
        </authorList>
    </citation>
    <scope>NUCLEOTIDE SEQUENCE [LARGE SCALE GENOMIC DNA]</scope>
    <source>
        <strain evidence="2">1408120.09</strain>
    </source>
</reference>
<dbReference type="EMBL" id="CM017645">
    <property type="protein sequence ID" value="TYJ15589.1"/>
    <property type="molecule type" value="Genomic_DNA"/>
</dbReference>
<accession>A0A5D2XP16</accession>
<dbReference type="AlphaFoldDB" id="A0A5D2XP16"/>
<dbReference type="Proteomes" id="UP000323597">
    <property type="component" value="Chromosome A10"/>
</dbReference>
<evidence type="ECO:0000256" key="1">
    <source>
        <dbReference type="SAM" id="MobiDB-lite"/>
    </source>
</evidence>
<proteinExistence type="predicted"/>
<name>A0A5D2XP16_GOSMU</name>
<sequence length="54" mass="5914">MRKQESKGHQPHSGPDPMTEETPDDTATRFRSGGGKWVCWWQTTGSGGPRWGGG</sequence>
<feature type="compositionally biased region" description="Gly residues" evidence="1">
    <location>
        <begin position="45"/>
        <end position="54"/>
    </location>
</feature>
<organism evidence="2 3">
    <name type="scientific">Gossypium mustelinum</name>
    <name type="common">Cotton</name>
    <name type="synonym">Gossypium caicoense</name>
    <dbReference type="NCBI Taxonomy" id="34275"/>
    <lineage>
        <taxon>Eukaryota</taxon>
        <taxon>Viridiplantae</taxon>
        <taxon>Streptophyta</taxon>
        <taxon>Embryophyta</taxon>
        <taxon>Tracheophyta</taxon>
        <taxon>Spermatophyta</taxon>
        <taxon>Magnoliopsida</taxon>
        <taxon>eudicotyledons</taxon>
        <taxon>Gunneridae</taxon>
        <taxon>Pentapetalae</taxon>
        <taxon>rosids</taxon>
        <taxon>malvids</taxon>
        <taxon>Malvales</taxon>
        <taxon>Malvaceae</taxon>
        <taxon>Malvoideae</taxon>
        <taxon>Gossypium</taxon>
    </lineage>
</organism>
<evidence type="ECO:0000313" key="3">
    <source>
        <dbReference type="Proteomes" id="UP000323597"/>
    </source>
</evidence>
<keyword evidence="3" id="KW-1185">Reference proteome</keyword>
<gene>
    <name evidence="2" type="ORF">E1A91_A10G193700v1</name>
</gene>
<evidence type="ECO:0000313" key="2">
    <source>
        <dbReference type="EMBL" id="TYJ15589.1"/>
    </source>
</evidence>
<feature type="region of interest" description="Disordered" evidence="1">
    <location>
        <begin position="1"/>
        <end position="54"/>
    </location>
</feature>
<protein>
    <submittedName>
        <fullName evidence="2">Uncharacterized protein</fullName>
    </submittedName>
</protein>